<name>A0ABU6A267_9FLAO</name>
<reference evidence="7 8" key="1">
    <citation type="journal article" date="2013" name="Int. J. Syst. Evol. Microbiol.">
        <title>Aquimarina gracilis sp. nov., isolated from the gut microflora of a mussel, Mytilus coruscus, and emended description of Aquimarina spongiae.</title>
        <authorList>
            <person name="Park S.C."/>
            <person name="Choe H.N."/>
            <person name="Baik K.S."/>
            <person name="Seong C.N."/>
        </authorList>
    </citation>
    <scope>NUCLEOTIDE SEQUENCE [LARGE SCALE GENOMIC DNA]</scope>
    <source>
        <strain evidence="7 8">PSC32</strain>
    </source>
</reference>
<organism evidence="7 8">
    <name type="scientific">Aquimarina gracilis</name>
    <dbReference type="NCBI Taxonomy" id="874422"/>
    <lineage>
        <taxon>Bacteria</taxon>
        <taxon>Pseudomonadati</taxon>
        <taxon>Bacteroidota</taxon>
        <taxon>Flavobacteriia</taxon>
        <taxon>Flavobacteriales</taxon>
        <taxon>Flavobacteriaceae</taxon>
        <taxon>Aquimarina</taxon>
    </lineage>
</organism>
<evidence type="ECO:0000256" key="3">
    <source>
        <dbReference type="ARBA" id="ARBA00022692"/>
    </source>
</evidence>
<feature type="transmembrane region" description="Helical" evidence="6">
    <location>
        <begin position="50"/>
        <end position="73"/>
    </location>
</feature>
<keyword evidence="8" id="KW-1185">Reference proteome</keyword>
<sequence>MNTDSRTLNSIRNIGAGFVGQLLQAIVGFISRTVFIKYLAVEYLGVNGLFSSILSILSLTELGVGVAFIYSLYKPLAEKDEKTLATIMRLYRKVYITIGIAVFIIGLCVIPFLNQIIEEKPVSIVEDISFLYLFFLFNTASTYFFTYKTALLNADQRNYITTLNYAVFYILQNVAQIIILIVTQNFVYYLAAQLIFQFLGNVTISYIVDRTYPFLKKYKKEKIDKVIKSKIISNAKATFLIRIGGVMVNNTDNIIINYFSGLALLGYLTNYTMLIGILTTFIAQIFTNISASIAQVNAIESQEKQYEIFSMVNLANFWIYGFCGICIIILMNDFITLWVGENFTLPLSISVMLAINFFMVGMQNAIWTFKTTYGYFNEGKYLVMLTAVLNLVFSFALGHWLGLFGILMATALSRLVSNFWYDPYIVFKLGLKIPPIVYLKKFLIYLIVICVAGLITYYLAQLCDFSTIINIMIKAVLCLIIPNTLIVLFYRKTPEFEKVVQTYKASYHSILGKIKKG</sequence>
<keyword evidence="5 6" id="KW-0472">Membrane</keyword>
<dbReference type="EMBL" id="JAYKLX010000012">
    <property type="protein sequence ID" value="MEB3348187.1"/>
    <property type="molecule type" value="Genomic_DNA"/>
</dbReference>
<dbReference type="PANTHER" id="PTHR30250">
    <property type="entry name" value="PST FAMILY PREDICTED COLANIC ACID TRANSPORTER"/>
    <property type="match status" value="1"/>
</dbReference>
<feature type="transmembrane region" description="Helical" evidence="6">
    <location>
        <begin position="12"/>
        <end position="30"/>
    </location>
</feature>
<dbReference type="Proteomes" id="UP001327027">
    <property type="component" value="Unassembled WGS sequence"/>
</dbReference>
<evidence type="ECO:0008006" key="9">
    <source>
        <dbReference type="Google" id="ProtNLM"/>
    </source>
</evidence>
<evidence type="ECO:0000313" key="8">
    <source>
        <dbReference type="Proteomes" id="UP001327027"/>
    </source>
</evidence>
<evidence type="ECO:0000313" key="7">
    <source>
        <dbReference type="EMBL" id="MEB3348187.1"/>
    </source>
</evidence>
<comment type="caution">
    <text evidence="7">The sequence shown here is derived from an EMBL/GenBank/DDBJ whole genome shotgun (WGS) entry which is preliminary data.</text>
</comment>
<feature type="transmembrane region" description="Helical" evidence="6">
    <location>
        <begin position="471"/>
        <end position="490"/>
    </location>
</feature>
<feature type="transmembrane region" description="Helical" evidence="6">
    <location>
        <begin position="381"/>
        <end position="397"/>
    </location>
</feature>
<feature type="transmembrane region" description="Helical" evidence="6">
    <location>
        <begin position="317"/>
        <end position="339"/>
    </location>
</feature>
<feature type="transmembrane region" description="Helical" evidence="6">
    <location>
        <begin position="345"/>
        <end position="369"/>
    </location>
</feature>
<dbReference type="RefSeq" id="WP_324182210.1">
    <property type="nucleotide sequence ID" value="NZ_BAABAW010000018.1"/>
</dbReference>
<dbReference type="InterPro" id="IPR050833">
    <property type="entry name" value="Poly_Biosynth_Transport"/>
</dbReference>
<evidence type="ECO:0000256" key="2">
    <source>
        <dbReference type="ARBA" id="ARBA00022475"/>
    </source>
</evidence>
<keyword evidence="2" id="KW-1003">Cell membrane</keyword>
<keyword evidence="4 6" id="KW-1133">Transmembrane helix</keyword>
<accession>A0ABU6A267</accession>
<feature type="transmembrane region" description="Helical" evidence="6">
    <location>
        <begin position="159"/>
        <end position="181"/>
    </location>
</feature>
<keyword evidence="3 6" id="KW-0812">Transmembrane</keyword>
<evidence type="ECO:0000256" key="4">
    <source>
        <dbReference type="ARBA" id="ARBA00022989"/>
    </source>
</evidence>
<feature type="transmembrane region" description="Helical" evidence="6">
    <location>
        <begin position="442"/>
        <end position="459"/>
    </location>
</feature>
<proteinExistence type="predicted"/>
<dbReference type="PANTHER" id="PTHR30250:SF26">
    <property type="entry name" value="PSMA PROTEIN"/>
    <property type="match status" value="1"/>
</dbReference>
<comment type="subcellular location">
    <subcellularLocation>
        <location evidence="1">Cell membrane</location>
        <topology evidence="1">Multi-pass membrane protein</topology>
    </subcellularLocation>
</comment>
<feature type="transmembrane region" description="Helical" evidence="6">
    <location>
        <begin position="129"/>
        <end position="147"/>
    </location>
</feature>
<gene>
    <name evidence="7" type="ORF">U6A24_22105</name>
</gene>
<evidence type="ECO:0000256" key="5">
    <source>
        <dbReference type="ARBA" id="ARBA00023136"/>
    </source>
</evidence>
<evidence type="ECO:0000256" key="1">
    <source>
        <dbReference type="ARBA" id="ARBA00004651"/>
    </source>
</evidence>
<protein>
    <recommendedName>
        <fullName evidence="9">O-antigen/teichoic acid export membrane protein</fullName>
    </recommendedName>
</protein>
<feature type="transmembrane region" description="Helical" evidence="6">
    <location>
        <begin position="94"/>
        <end position="117"/>
    </location>
</feature>
<feature type="transmembrane region" description="Helical" evidence="6">
    <location>
        <begin position="187"/>
        <end position="208"/>
    </location>
</feature>
<evidence type="ECO:0000256" key="6">
    <source>
        <dbReference type="SAM" id="Phobius"/>
    </source>
</evidence>